<dbReference type="PANTHER" id="PTHR41771">
    <property type="entry name" value="MEMBRANE PROTEIN-RELATED"/>
    <property type="match status" value="1"/>
</dbReference>
<keyword evidence="4" id="KW-1185">Reference proteome</keyword>
<evidence type="ECO:0000256" key="2">
    <source>
        <dbReference type="SAM" id="Phobius"/>
    </source>
</evidence>
<feature type="transmembrane region" description="Helical" evidence="2">
    <location>
        <begin position="163"/>
        <end position="183"/>
    </location>
</feature>
<reference evidence="3 4" key="1">
    <citation type="submission" date="2021-06" db="EMBL/GenBank/DDBJ databases">
        <title>Actinoplanes lichenicola sp. nov., and Actinoplanes ovalisporus sp. nov., isolated from lichen in Thailand.</title>
        <authorList>
            <person name="Saeng-In P."/>
            <person name="Kanchanasin P."/>
            <person name="Yuki M."/>
            <person name="Kudo T."/>
            <person name="Ohkuma M."/>
            <person name="Phongsopitanun W."/>
            <person name="Tanasupawat S."/>
        </authorList>
    </citation>
    <scope>NUCLEOTIDE SEQUENCE [LARGE SCALE GENOMIC DNA]</scope>
    <source>
        <strain evidence="3 4">NBRC 110975</strain>
    </source>
</reference>
<gene>
    <name evidence="3" type="ORF">KOI35_22270</name>
</gene>
<keyword evidence="2" id="KW-0812">Transmembrane</keyword>
<feature type="transmembrane region" description="Helical" evidence="2">
    <location>
        <begin position="218"/>
        <end position="239"/>
    </location>
</feature>
<feature type="transmembrane region" description="Helical" evidence="2">
    <location>
        <begin position="15"/>
        <end position="35"/>
    </location>
</feature>
<feature type="transmembrane region" description="Helical" evidence="2">
    <location>
        <begin position="315"/>
        <end position="340"/>
    </location>
</feature>
<evidence type="ECO:0000313" key="4">
    <source>
        <dbReference type="Proteomes" id="UP001519654"/>
    </source>
</evidence>
<organism evidence="3 4">
    <name type="scientific">Paractinoplanes bogorensis</name>
    <dbReference type="NCBI Taxonomy" id="1610840"/>
    <lineage>
        <taxon>Bacteria</taxon>
        <taxon>Bacillati</taxon>
        <taxon>Actinomycetota</taxon>
        <taxon>Actinomycetes</taxon>
        <taxon>Micromonosporales</taxon>
        <taxon>Micromonosporaceae</taxon>
        <taxon>Paractinoplanes</taxon>
    </lineage>
</organism>
<keyword evidence="2" id="KW-0472">Membrane</keyword>
<dbReference type="Proteomes" id="UP001519654">
    <property type="component" value="Unassembled WGS sequence"/>
</dbReference>
<evidence type="ECO:0000256" key="1">
    <source>
        <dbReference type="SAM" id="MobiDB-lite"/>
    </source>
</evidence>
<sequence length="413" mass="43106">MPHDHEPMTPRMRRLVLSVLIPAVVLTALGMLLLWPHGTDRPGDGGGAIEVTGQVVAVTPAACPEVELPQGETSAAPTECGTVSVRLTEGDRSGDTVETDIPAGPGAITVEPGDDIVLLHLEESFSGREYTIGDHQRGFELWVLGAAVALAVIAFGRWRGLRALAGLAVTFAVLLIFVVPAILDGRQPLLVAVVGAAAIMLTVLYLTHGFTLPTTVAVAGTLIALTITAVLSALFTGYIHLNGVADEATSFLSISQGDVNMRGLLLAGIVIGALGVLDDVTVTQAETVRELAVANPRYGFRELYRAATRVGRAHIASVVNTIVLAYAGASLPLMLLFAVGDTPVSRLLTGQPIAEELVRAGVGTLGLIAAVPITTALAAWLSVRAATPPAERSAPPDESPWMAFIDDEPAKER</sequence>
<protein>
    <submittedName>
        <fullName evidence="3">YibE/F family protein</fullName>
    </submittedName>
</protein>
<feature type="transmembrane region" description="Helical" evidence="2">
    <location>
        <begin position="139"/>
        <end position="156"/>
    </location>
</feature>
<feature type="transmembrane region" description="Helical" evidence="2">
    <location>
        <begin position="189"/>
        <end position="206"/>
    </location>
</feature>
<name>A0ABS5YT30_9ACTN</name>
<feature type="transmembrane region" description="Helical" evidence="2">
    <location>
        <begin position="259"/>
        <end position="277"/>
    </location>
</feature>
<dbReference type="InterPro" id="IPR012507">
    <property type="entry name" value="YibE_F"/>
</dbReference>
<dbReference type="EMBL" id="JAHKKG010000006">
    <property type="protein sequence ID" value="MBU2666231.1"/>
    <property type="molecule type" value="Genomic_DNA"/>
</dbReference>
<dbReference type="Pfam" id="PF07907">
    <property type="entry name" value="YibE_F"/>
    <property type="match status" value="1"/>
</dbReference>
<accession>A0ABS5YT30</accession>
<keyword evidence="2" id="KW-1133">Transmembrane helix</keyword>
<comment type="caution">
    <text evidence="3">The sequence shown here is derived from an EMBL/GenBank/DDBJ whole genome shotgun (WGS) entry which is preliminary data.</text>
</comment>
<proteinExistence type="predicted"/>
<evidence type="ECO:0000313" key="3">
    <source>
        <dbReference type="EMBL" id="MBU2666231.1"/>
    </source>
</evidence>
<feature type="transmembrane region" description="Helical" evidence="2">
    <location>
        <begin position="360"/>
        <end position="383"/>
    </location>
</feature>
<feature type="region of interest" description="Disordered" evidence="1">
    <location>
        <begin position="389"/>
        <end position="413"/>
    </location>
</feature>
<dbReference type="PANTHER" id="PTHR41771:SF1">
    <property type="entry name" value="MEMBRANE PROTEIN"/>
    <property type="match status" value="1"/>
</dbReference>